<comment type="caution">
    <text evidence="4">The sequence shown here is derived from an EMBL/GenBank/DDBJ whole genome shotgun (WGS) entry which is preliminary data.</text>
</comment>
<reference evidence="4 5" key="1">
    <citation type="journal article" date="2012" name="J. Bacteriol.">
        <title>Genome Sequence of n-Alkane-Degrading Hydrocarboniphaga effusa Strain AP103T (ATCC BAA-332T).</title>
        <authorList>
            <person name="Chang H.K."/>
            <person name="Zylstra G.J."/>
            <person name="Chae J.C."/>
        </authorList>
    </citation>
    <scope>NUCLEOTIDE SEQUENCE [LARGE SCALE GENOMIC DNA]</scope>
    <source>
        <strain evidence="4 5">AP103</strain>
    </source>
</reference>
<evidence type="ECO:0000313" key="5">
    <source>
        <dbReference type="Proteomes" id="UP000003704"/>
    </source>
</evidence>
<dbReference type="Pfam" id="PF02541">
    <property type="entry name" value="Ppx-GppA"/>
    <property type="match status" value="1"/>
</dbReference>
<dbReference type="GO" id="GO:0004309">
    <property type="term" value="F:exopolyphosphatase activity"/>
    <property type="evidence" value="ECO:0007669"/>
    <property type="project" value="TreeGrafter"/>
</dbReference>
<evidence type="ECO:0000313" key="4">
    <source>
        <dbReference type="EMBL" id="EIT71644.1"/>
    </source>
</evidence>
<dbReference type="Gene3D" id="1.10.3210.10">
    <property type="entry name" value="Hypothetical protein af1432"/>
    <property type="match status" value="1"/>
</dbReference>
<gene>
    <name evidence="4" type="ORF">WQQ_17810</name>
</gene>
<dbReference type="Pfam" id="PF21447">
    <property type="entry name" value="Ppx-GppA_III"/>
    <property type="match status" value="1"/>
</dbReference>
<dbReference type="FunFam" id="3.30.420.150:FF:000001">
    <property type="entry name" value="Guanosine-5'-triphosphate,3'-diphosphate pyrophosphatase"/>
    <property type="match status" value="1"/>
</dbReference>
<keyword evidence="1" id="KW-0378">Hydrolase</keyword>
<evidence type="ECO:0000256" key="1">
    <source>
        <dbReference type="ARBA" id="ARBA00022801"/>
    </source>
</evidence>
<dbReference type="AlphaFoldDB" id="I7ZI99"/>
<dbReference type="PATRIC" id="fig|1172194.4.peg.1722"/>
<dbReference type="GO" id="GO:0006798">
    <property type="term" value="P:polyphosphate catabolic process"/>
    <property type="evidence" value="ECO:0007669"/>
    <property type="project" value="TreeGrafter"/>
</dbReference>
<dbReference type="Proteomes" id="UP000003704">
    <property type="component" value="Unassembled WGS sequence"/>
</dbReference>
<dbReference type="InterPro" id="IPR030673">
    <property type="entry name" value="PyroPPase_GppA_Ppx"/>
</dbReference>
<dbReference type="FunFam" id="3.30.420.40:FF:000023">
    <property type="entry name" value="Guanosine-5'-triphosphate,3'-diphosphate pyrophosphatase"/>
    <property type="match status" value="1"/>
</dbReference>
<dbReference type="EMBL" id="AKGD01000001">
    <property type="protein sequence ID" value="EIT71644.1"/>
    <property type="molecule type" value="Genomic_DNA"/>
</dbReference>
<dbReference type="SUPFAM" id="SSF109604">
    <property type="entry name" value="HD-domain/PDEase-like"/>
    <property type="match status" value="1"/>
</dbReference>
<dbReference type="RefSeq" id="WP_007184730.1">
    <property type="nucleotide sequence ID" value="NZ_AKGD01000001.1"/>
</dbReference>
<feature type="domain" description="Ppx/GppA phosphatase N-terminal" evidence="2">
    <location>
        <begin position="31"/>
        <end position="317"/>
    </location>
</feature>
<dbReference type="STRING" id="1172194.WQQ_17810"/>
<dbReference type="InterPro" id="IPR043129">
    <property type="entry name" value="ATPase_NBD"/>
</dbReference>
<dbReference type="InterPro" id="IPR050273">
    <property type="entry name" value="GppA/Ppx_hydrolase"/>
</dbReference>
<dbReference type="Gene3D" id="3.30.420.40">
    <property type="match status" value="1"/>
</dbReference>
<evidence type="ECO:0000259" key="3">
    <source>
        <dbReference type="Pfam" id="PF21447"/>
    </source>
</evidence>
<dbReference type="PANTHER" id="PTHR30005:SF14">
    <property type="entry name" value="EXOPOLYPHOSPHATASE"/>
    <property type="match status" value="1"/>
</dbReference>
<keyword evidence="5" id="KW-1185">Reference proteome</keyword>
<dbReference type="InterPro" id="IPR003695">
    <property type="entry name" value="Ppx_GppA_N"/>
</dbReference>
<dbReference type="PANTHER" id="PTHR30005">
    <property type="entry name" value="EXOPOLYPHOSPHATASE"/>
    <property type="match status" value="1"/>
</dbReference>
<dbReference type="SUPFAM" id="SSF53067">
    <property type="entry name" value="Actin-like ATPase domain"/>
    <property type="match status" value="2"/>
</dbReference>
<protein>
    <submittedName>
        <fullName evidence="4">Uncharacterized protein</fullName>
    </submittedName>
</protein>
<dbReference type="InterPro" id="IPR048950">
    <property type="entry name" value="Ppx_GppA_C"/>
</dbReference>
<accession>I7ZI99</accession>
<organism evidence="4 5">
    <name type="scientific">Hydrocarboniphaga effusa AP103</name>
    <dbReference type="NCBI Taxonomy" id="1172194"/>
    <lineage>
        <taxon>Bacteria</taxon>
        <taxon>Pseudomonadati</taxon>
        <taxon>Pseudomonadota</taxon>
        <taxon>Gammaproteobacteria</taxon>
        <taxon>Nevskiales</taxon>
        <taxon>Nevskiaceae</taxon>
        <taxon>Hydrocarboniphaga</taxon>
    </lineage>
</organism>
<proteinExistence type="predicted"/>
<dbReference type="OrthoDB" id="9793035at2"/>
<name>I7ZI99_9GAMM</name>
<evidence type="ECO:0000259" key="2">
    <source>
        <dbReference type="Pfam" id="PF02541"/>
    </source>
</evidence>
<dbReference type="CDD" id="cd24053">
    <property type="entry name" value="ASKHA_NBD_EcPPX-GppA-like"/>
    <property type="match status" value="1"/>
</dbReference>
<dbReference type="PIRSF" id="PIRSF001267">
    <property type="entry name" value="Pyrophosphatase_GppA_Ppx"/>
    <property type="match status" value="1"/>
</dbReference>
<feature type="domain" description="Ppx/GppA phosphatase C-terminal" evidence="3">
    <location>
        <begin position="324"/>
        <end position="499"/>
    </location>
</feature>
<dbReference type="Gene3D" id="3.30.420.150">
    <property type="entry name" value="Exopolyphosphatase. Domain 2"/>
    <property type="match status" value="1"/>
</dbReference>
<sequence length="513" mass="56484">MVQPANPSSAFASATTVAAVDLGSNSFHMMVARSAGKELQVVDRLRESVRLAAGLNEQRRLSNEVAARALSCLQRFGQRLAVVPPGRVRAVGTNTMRRLSEGSSGADSFLSRAEQALGHQIEIISGVEEARLVYGGVVHGMGGAENQRRLVVDIGGGSTELIIGRGSQPLLMESVGMGCVVHQGRFFADGEITRARFRQARLAARVELEFLEHRYRRQGWDLAIGASGTVRGVWRVMREQGWTDDLITRDGLEKTIDLVIARGHVSRIDFPALREDRRPVFAGGLAVLAGVFDALDLQRMQTSDRALREGLVYDLLGRLSDHDVRDESVEAMASRYGVDTAHAQAVAETAQKLLDQLGDGWQLDRKASATLLNWAAQLHEIGLVIAHSSYQKHGEYILRHADLQGFSQTDQKLLAALVRLHRSKFNAGVLTEFGEDTGETIRKLAILLRLSALLHRSRVPGLQVPVKAKPSNGRRGIDLEFPRHWLAQHPLTQADLEQEADYLKSADVRLRYS</sequence>